<feature type="domain" description="VENN motif-containing" evidence="5">
    <location>
        <begin position="200"/>
        <end position="248"/>
    </location>
</feature>
<evidence type="ECO:0000259" key="5">
    <source>
        <dbReference type="Pfam" id="PF04829"/>
    </source>
</evidence>
<reference evidence="6" key="1">
    <citation type="journal article" date="2020" name="Microbiol. Resour. Announc.">
        <title>Complete Genome Sequence of Moraxella osloensis Strain YV1, Isolated from an Australian Wastewater Treatment Plant.</title>
        <authorList>
            <person name="Batinovic S."/>
            <person name="Rice D.T.F."/>
            <person name="Seviour R.J."/>
            <person name="Petrovski S."/>
        </authorList>
    </citation>
    <scope>NUCLEOTIDE SEQUENCE</scope>
    <source>
        <strain evidence="6">YV1</strain>
    </source>
</reference>
<proteinExistence type="predicted"/>
<evidence type="ECO:0000256" key="3">
    <source>
        <dbReference type="ARBA" id="ARBA00022913"/>
    </source>
</evidence>
<accession>A0A6P1KPC0</accession>
<protein>
    <recommendedName>
        <fullName evidence="5">VENN motif-containing domain-containing protein</fullName>
    </recommendedName>
</protein>
<keyword evidence="4" id="KW-0843">Virulence</keyword>
<name>A0A6P1KPC0_FAUOS</name>
<gene>
    <name evidence="6" type="ORF">GSF12_09445</name>
</gene>
<keyword evidence="3" id="KW-1266">Target cell cytoplasm</keyword>
<evidence type="ECO:0000256" key="4">
    <source>
        <dbReference type="ARBA" id="ARBA00023026"/>
    </source>
</evidence>
<dbReference type="GO" id="GO:0090729">
    <property type="term" value="F:toxin activity"/>
    <property type="evidence" value="ECO:0007669"/>
    <property type="project" value="UniProtKB-KW"/>
</dbReference>
<dbReference type="Pfam" id="PF04829">
    <property type="entry name" value="PT-VENN"/>
    <property type="match status" value="1"/>
</dbReference>
<evidence type="ECO:0000256" key="2">
    <source>
        <dbReference type="ARBA" id="ARBA00022656"/>
    </source>
</evidence>
<organism evidence="6">
    <name type="scientific">Faucicola osloensis</name>
    <name type="common">Moraxella osloensis</name>
    <dbReference type="NCBI Taxonomy" id="34062"/>
    <lineage>
        <taxon>Bacteria</taxon>
        <taxon>Pseudomonadati</taxon>
        <taxon>Pseudomonadota</taxon>
        <taxon>Gammaproteobacteria</taxon>
        <taxon>Moraxellales</taxon>
        <taxon>Moraxellaceae</taxon>
        <taxon>Faucicola</taxon>
    </lineage>
</organism>
<comment type="subcellular location">
    <subcellularLocation>
        <location evidence="1">Target cell</location>
        <location evidence="1">Target cell cytoplasm</location>
    </subcellularLocation>
</comment>
<keyword evidence="2" id="KW-0800">Toxin</keyword>
<evidence type="ECO:0000256" key="1">
    <source>
        <dbReference type="ARBA" id="ARBA00004219"/>
    </source>
</evidence>
<dbReference type="InterPro" id="IPR006914">
    <property type="entry name" value="VENN_dom"/>
</dbReference>
<dbReference type="EMBL" id="CP047226">
    <property type="protein sequence ID" value="QHG10084.1"/>
    <property type="molecule type" value="Genomic_DNA"/>
</dbReference>
<evidence type="ECO:0000313" key="6">
    <source>
        <dbReference type="EMBL" id="QHG10084.1"/>
    </source>
</evidence>
<sequence>MDGDSQSSKTYGAVTGIAGKSDVTTANVSSLNETLENSFDKTAVETQFGAQVQVSQAFDTERRTYRLEMAQEQQKTVEEAKKHPVGSAEYNRLMDEANKQQEKMVLFDSITGAIYGPNTNGVTGYVARAVAPEVSFRIGQYFKENHGEGTAPHILAHGILAAAVSAATGNDPTTGALSAMGAEAAAPIVAKFLFGDKPISELTAEQKSTVSSITSLAGLGIGATTGEVGNAVNAGEAAKSAVEDNYLTKISLEKVRKHQLSIQEAEKLSQFLDSEVKKLCSKNPTNDACRTAISSQIQYIAMQEAWETMRNDVSRTSKQTFDYLYNTPNANNRFVLYFNTIDARANFFKASNQYEKNLGVGAKWFGGADYVSRTPLTGLGADGNGSYLTFGASKILGNPDIYSWRSEAGNALITQGFSNFKNLYNSRPHATQWDIKQLRDEQTLLQPIHEKYLGNQPLFNWMSNIFTDTNYGGKFLSDKQVQDGGINILDKSSRIKYGCKLLGYTEQQGCKP</sequence>
<dbReference type="AlphaFoldDB" id="A0A6P1KPC0"/>